<evidence type="ECO:0000256" key="1">
    <source>
        <dbReference type="SAM" id="MobiDB-lite"/>
    </source>
</evidence>
<name>A6I8R8_RAT</name>
<evidence type="ECO:0000313" key="3">
    <source>
        <dbReference type="Proteomes" id="UP000234681"/>
    </source>
</evidence>
<protein>
    <submittedName>
        <fullName evidence="2">RCG39314, isoform CRA_a</fullName>
    </submittedName>
</protein>
<sequence length="127" mass="14350">MSLSGRRYLRHRQHRQPGLDQHRGVGGSTYCGPCAAVSDNPWTRPDLHPPSASPRVGHHPVLYHHGDHFLDCHMWLAGGFPLAKRSYKICSMDSIHWKMVIESQPRVEDLSQSSPVCLLFTCLSIKL</sequence>
<dbReference type="Proteomes" id="UP000234681">
    <property type="component" value="Chromosome 1"/>
</dbReference>
<evidence type="ECO:0000313" key="2">
    <source>
        <dbReference type="EMBL" id="EDM17610.1"/>
    </source>
</evidence>
<reference evidence="2 3" key="1">
    <citation type="submission" date="2005-09" db="EMBL/GenBank/DDBJ databases">
        <authorList>
            <person name="Mural R.J."/>
            <person name="Li P.W."/>
            <person name="Adams M.D."/>
            <person name="Amanatides P.G."/>
            <person name="Baden-Tillson H."/>
            <person name="Barnstead M."/>
            <person name="Chin S.H."/>
            <person name="Dew I."/>
            <person name="Evans C.A."/>
            <person name="Ferriera S."/>
            <person name="Flanigan M."/>
            <person name="Fosler C."/>
            <person name="Glodek A."/>
            <person name="Gu Z."/>
            <person name="Holt R.A."/>
            <person name="Jennings D."/>
            <person name="Kraft C.L."/>
            <person name="Lu F."/>
            <person name="Nguyen T."/>
            <person name="Nusskern D.R."/>
            <person name="Pfannkoch C.M."/>
            <person name="Sitter C."/>
            <person name="Sutton G.G."/>
            <person name="Venter J.C."/>
            <person name="Wang Z."/>
            <person name="Woodage T."/>
            <person name="Zheng X.H."/>
            <person name="Zhong F."/>
        </authorList>
    </citation>
    <scope>NUCLEOTIDE SEQUENCE [LARGE SCALE GENOMIC DNA]</scope>
    <source>
        <strain>BN</strain>
        <strain evidence="3">Sprague-Dawley</strain>
    </source>
</reference>
<accession>A6I8R8</accession>
<organism evidence="2 3">
    <name type="scientific">Rattus norvegicus</name>
    <name type="common">Rat</name>
    <dbReference type="NCBI Taxonomy" id="10116"/>
    <lineage>
        <taxon>Eukaryota</taxon>
        <taxon>Metazoa</taxon>
        <taxon>Chordata</taxon>
        <taxon>Craniata</taxon>
        <taxon>Vertebrata</taxon>
        <taxon>Euteleostomi</taxon>
        <taxon>Mammalia</taxon>
        <taxon>Eutheria</taxon>
        <taxon>Euarchontoglires</taxon>
        <taxon>Glires</taxon>
        <taxon>Rodentia</taxon>
        <taxon>Myomorpha</taxon>
        <taxon>Muroidea</taxon>
        <taxon>Muridae</taxon>
        <taxon>Murinae</taxon>
        <taxon>Rattus</taxon>
    </lineage>
</organism>
<feature type="region of interest" description="Disordered" evidence="1">
    <location>
        <begin position="1"/>
        <end position="24"/>
    </location>
</feature>
<dbReference type="EMBL" id="CH473956">
    <property type="protein sequence ID" value="EDM17610.1"/>
    <property type="molecule type" value="Genomic_DNA"/>
</dbReference>
<dbReference type="AlphaFoldDB" id="A6I8R8"/>
<proteinExistence type="predicted"/>
<gene>
    <name evidence="2" type="ORF">rCG_39314</name>
</gene>